<protein>
    <submittedName>
        <fullName evidence="2">Uncharacterized protein</fullName>
    </submittedName>
</protein>
<dbReference type="EMBL" id="NIOF01000002">
    <property type="protein sequence ID" value="OWQ92070.1"/>
    <property type="molecule type" value="Genomic_DNA"/>
</dbReference>
<comment type="caution">
    <text evidence="2">The sequence shown here is derived from an EMBL/GenBank/DDBJ whole genome shotgun (WGS) entry which is preliminary data.</text>
</comment>
<feature type="region of interest" description="Disordered" evidence="1">
    <location>
        <begin position="277"/>
        <end position="299"/>
    </location>
</feature>
<gene>
    <name evidence="2" type="ORF">CDN99_06865</name>
</gene>
<dbReference type="Proteomes" id="UP000197468">
    <property type="component" value="Unassembled WGS sequence"/>
</dbReference>
<evidence type="ECO:0000313" key="2">
    <source>
        <dbReference type="EMBL" id="OWQ92070.1"/>
    </source>
</evidence>
<evidence type="ECO:0000313" key="3">
    <source>
        <dbReference type="Proteomes" id="UP000197468"/>
    </source>
</evidence>
<name>A0A246JHR8_9BURK</name>
<proteinExistence type="predicted"/>
<organism evidence="2 3">
    <name type="scientific">Roseateles aquatilis</name>
    <dbReference type="NCBI Taxonomy" id="431061"/>
    <lineage>
        <taxon>Bacteria</taxon>
        <taxon>Pseudomonadati</taxon>
        <taxon>Pseudomonadota</taxon>
        <taxon>Betaproteobacteria</taxon>
        <taxon>Burkholderiales</taxon>
        <taxon>Sphaerotilaceae</taxon>
        <taxon>Roseateles</taxon>
    </lineage>
</organism>
<keyword evidence="3" id="KW-1185">Reference proteome</keyword>
<evidence type="ECO:0000256" key="1">
    <source>
        <dbReference type="SAM" id="MobiDB-lite"/>
    </source>
</evidence>
<reference evidence="2 3" key="1">
    <citation type="journal article" date="2008" name="Int. J. Syst. Evol. Microbiol.">
        <title>Description of Roseateles aquatilis sp. nov. and Roseateles terrae sp. nov., in the class Betaproteobacteria, and emended description of the genus Roseateles.</title>
        <authorList>
            <person name="Gomila M."/>
            <person name="Bowien B."/>
            <person name="Falsen E."/>
            <person name="Moore E.R."/>
            <person name="Lalucat J."/>
        </authorList>
    </citation>
    <scope>NUCLEOTIDE SEQUENCE [LARGE SCALE GENOMIC DNA]</scope>
    <source>
        <strain evidence="2 3">CCUG 48205</strain>
    </source>
</reference>
<dbReference type="AlphaFoldDB" id="A0A246JHR8"/>
<sequence>MPNIASISAFFTRCLGFEPDFGRKPTSADTKASPFELLSAARKPKTLPNWRLAEGVTAWKDALRSGLSSTSAPLASGGVLPSIAIERGARRDSDLLVHLADLALNRGVASVAVPVTAEPDARTAAPHRSLVERLLGGELSVTGASPCHGELSIKTRPRPEQSRNVSGVIDVIVEGEGGLRYVRTLSVHALPLNGPRQFAERLRSALVLGARYRSEPVRSGLGKPPHCAGSAEPVAGVAVPGVALIHDLGAESLGPCIAAVDRLRAGRSSRRAVGAAAAAVEKANRPRLPPPPRDPRRDWRAPVVVPIGPVLIAPIKPDRLR</sequence>
<accession>A0A246JHR8</accession>